<dbReference type="InterPro" id="IPR039424">
    <property type="entry name" value="SBP_5"/>
</dbReference>
<dbReference type="PANTHER" id="PTHR30290:SF38">
    <property type="entry name" value="D,D-DIPEPTIDE-BINDING PERIPLASMIC PROTEIN DDPA-RELATED"/>
    <property type="match status" value="1"/>
</dbReference>
<feature type="chain" id="PRO_5012843342" evidence="4">
    <location>
        <begin position="29"/>
        <end position="529"/>
    </location>
</feature>
<evidence type="ECO:0000256" key="2">
    <source>
        <dbReference type="ARBA" id="ARBA00005695"/>
    </source>
</evidence>
<organism evidence="6 7">
    <name type="scientific">Enhydrobacter aerosaccus</name>
    <dbReference type="NCBI Taxonomy" id="225324"/>
    <lineage>
        <taxon>Bacteria</taxon>
        <taxon>Pseudomonadati</taxon>
        <taxon>Pseudomonadota</taxon>
        <taxon>Alphaproteobacteria</taxon>
        <taxon>Hyphomicrobiales</taxon>
        <taxon>Enhydrobacter</taxon>
    </lineage>
</organism>
<dbReference type="PIRSF" id="PIRSF002741">
    <property type="entry name" value="MppA"/>
    <property type="match status" value="1"/>
</dbReference>
<dbReference type="GO" id="GO:0030288">
    <property type="term" value="C:outer membrane-bounded periplasmic space"/>
    <property type="evidence" value="ECO:0007669"/>
    <property type="project" value="UniProtKB-ARBA"/>
</dbReference>
<dbReference type="GO" id="GO:1904680">
    <property type="term" value="F:peptide transmembrane transporter activity"/>
    <property type="evidence" value="ECO:0007669"/>
    <property type="project" value="TreeGrafter"/>
</dbReference>
<dbReference type="STRING" id="225324.SAMN02745126_02701"/>
<comment type="similarity">
    <text evidence="2">Belongs to the bacterial solute-binding protein 5 family.</text>
</comment>
<evidence type="ECO:0000256" key="3">
    <source>
        <dbReference type="ARBA" id="ARBA00022729"/>
    </source>
</evidence>
<gene>
    <name evidence="6" type="ORF">SAMN02745126_02701</name>
</gene>
<accession>A0A1T4PCF8</accession>
<evidence type="ECO:0000256" key="1">
    <source>
        <dbReference type="ARBA" id="ARBA00004418"/>
    </source>
</evidence>
<evidence type="ECO:0000313" key="6">
    <source>
        <dbReference type="EMBL" id="SJZ88518.1"/>
    </source>
</evidence>
<evidence type="ECO:0000256" key="4">
    <source>
        <dbReference type="SAM" id="SignalP"/>
    </source>
</evidence>
<name>A0A1T4PCF8_9HYPH</name>
<evidence type="ECO:0000259" key="5">
    <source>
        <dbReference type="Pfam" id="PF00496"/>
    </source>
</evidence>
<dbReference type="InterPro" id="IPR030678">
    <property type="entry name" value="Peptide/Ni-bd"/>
</dbReference>
<sequence>MTKTTINRRAFGILTTGAIVAAATSARAQDKKVLRFVQNGNMSILDPIWTTAYVTRTHGYFIYDTLFAMDANNAIKPQMVDKWEVSPDKTEWTFTLRDGLEWHDGKPVTSEDCIPSIKRWGARDAMGLKLMEFVKDFKAVDAKTFKMILKEPYGLVLESLGKPSSNVPFMMPKRIAETDPFKQIDSQIGSGPFVYVNAESKPGEKHVYVKNPKYKPRSEAPSGLSGGKVVKIERVEIIEMPDPQQQVNAIIAGEIDLIEQPPHDLLPIMKADKSVQLVDWNPLGQQFIYRMNHLQPPFNNPKIRQAALLTIRQEDYLKATVGAPEYYKVSSAAFISGTPNAFDTPNDLLIKPNFEKSKQLLKEAGYDGTPIVLMQSTTLPVLTNTAPVTKALLEQGGFKVDMQSMDWQTLVTRRTKKDPPSQGGWNLFHTFTVAADILNPISNTYMVAQGDKSWFGWPTDPEMEKLRDAYSKETDPAKAKELAHSVQNRAVETAQYAWIGQWYGPGAARKNITGWLKAPVPVMWNIEKA</sequence>
<dbReference type="AlphaFoldDB" id="A0A1T4PCF8"/>
<comment type="subcellular location">
    <subcellularLocation>
        <location evidence="1">Periplasm</location>
    </subcellularLocation>
</comment>
<feature type="signal peptide" evidence="4">
    <location>
        <begin position="1"/>
        <end position="28"/>
    </location>
</feature>
<dbReference type="Gene3D" id="3.10.105.10">
    <property type="entry name" value="Dipeptide-binding Protein, Domain 3"/>
    <property type="match status" value="1"/>
</dbReference>
<dbReference type="CDD" id="cd08502">
    <property type="entry name" value="PBP2_NikA_DppA_OppA_like_16"/>
    <property type="match status" value="1"/>
</dbReference>
<dbReference type="EMBL" id="FUWJ01000002">
    <property type="protein sequence ID" value="SJZ88518.1"/>
    <property type="molecule type" value="Genomic_DNA"/>
</dbReference>
<protein>
    <submittedName>
        <fullName evidence="6">Peptide/nickel transport system substrate-binding protein</fullName>
    </submittedName>
</protein>
<dbReference type="InterPro" id="IPR000914">
    <property type="entry name" value="SBP_5_dom"/>
</dbReference>
<dbReference type="OrthoDB" id="7232729at2"/>
<keyword evidence="3 4" id="KW-0732">Signal</keyword>
<proteinExistence type="inferred from homology"/>
<reference evidence="7" key="1">
    <citation type="submission" date="2017-02" db="EMBL/GenBank/DDBJ databases">
        <authorList>
            <person name="Varghese N."/>
            <person name="Submissions S."/>
        </authorList>
    </citation>
    <scope>NUCLEOTIDE SEQUENCE [LARGE SCALE GENOMIC DNA]</scope>
    <source>
        <strain evidence="7">ATCC 27094</strain>
    </source>
</reference>
<dbReference type="PANTHER" id="PTHR30290">
    <property type="entry name" value="PERIPLASMIC BINDING COMPONENT OF ABC TRANSPORTER"/>
    <property type="match status" value="1"/>
</dbReference>
<dbReference type="Gene3D" id="3.40.190.10">
    <property type="entry name" value="Periplasmic binding protein-like II"/>
    <property type="match status" value="1"/>
</dbReference>
<dbReference type="Proteomes" id="UP000190092">
    <property type="component" value="Unassembled WGS sequence"/>
</dbReference>
<dbReference type="SUPFAM" id="SSF53850">
    <property type="entry name" value="Periplasmic binding protein-like II"/>
    <property type="match status" value="1"/>
</dbReference>
<dbReference type="GO" id="GO:0015833">
    <property type="term" value="P:peptide transport"/>
    <property type="evidence" value="ECO:0007669"/>
    <property type="project" value="TreeGrafter"/>
</dbReference>
<dbReference type="Pfam" id="PF00496">
    <property type="entry name" value="SBP_bac_5"/>
    <property type="match status" value="1"/>
</dbReference>
<dbReference type="Gene3D" id="3.90.76.10">
    <property type="entry name" value="Dipeptide-binding Protein, Domain 1"/>
    <property type="match status" value="1"/>
</dbReference>
<evidence type="ECO:0000313" key="7">
    <source>
        <dbReference type="Proteomes" id="UP000190092"/>
    </source>
</evidence>
<dbReference type="RefSeq" id="WP_085934351.1">
    <property type="nucleotide sequence ID" value="NZ_FUWJ01000002.1"/>
</dbReference>
<keyword evidence="7" id="KW-1185">Reference proteome</keyword>
<dbReference type="GO" id="GO:0043190">
    <property type="term" value="C:ATP-binding cassette (ABC) transporter complex"/>
    <property type="evidence" value="ECO:0007669"/>
    <property type="project" value="InterPro"/>
</dbReference>
<feature type="domain" description="Solute-binding protein family 5" evidence="5">
    <location>
        <begin position="75"/>
        <end position="420"/>
    </location>
</feature>